<reference evidence="2" key="1">
    <citation type="journal article" date="2016" name="Nat. Commun.">
        <title>The Gonium pectorale genome demonstrates co-option of cell cycle regulation during the evolution of multicellularity.</title>
        <authorList>
            <person name="Hanschen E.R."/>
            <person name="Marriage T.N."/>
            <person name="Ferris P.J."/>
            <person name="Hamaji T."/>
            <person name="Toyoda A."/>
            <person name="Fujiyama A."/>
            <person name="Neme R."/>
            <person name="Noguchi H."/>
            <person name="Minakuchi Y."/>
            <person name="Suzuki M."/>
            <person name="Kawai-Toyooka H."/>
            <person name="Smith D.R."/>
            <person name="Sparks H."/>
            <person name="Anderson J."/>
            <person name="Bakaric R."/>
            <person name="Luria V."/>
            <person name="Karger A."/>
            <person name="Kirschner M.W."/>
            <person name="Durand P.M."/>
            <person name="Michod R.E."/>
            <person name="Nozaki H."/>
            <person name="Olson B.J."/>
        </authorList>
    </citation>
    <scope>NUCLEOTIDE SEQUENCE [LARGE SCALE GENOMIC DNA]</scope>
    <source>
        <strain evidence="2">NIES-2863</strain>
    </source>
</reference>
<proteinExistence type="predicted"/>
<organism evidence="1 2">
    <name type="scientific">Gonium pectorale</name>
    <name type="common">Green alga</name>
    <dbReference type="NCBI Taxonomy" id="33097"/>
    <lineage>
        <taxon>Eukaryota</taxon>
        <taxon>Viridiplantae</taxon>
        <taxon>Chlorophyta</taxon>
        <taxon>core chlorophytes</taxon>
        <taxon>Chlorophyceae</taxon>
        <taxon>CS clade</taxon>
        <taxon>Chlamydomonadales</taxon>
        <taxon>Volvocaceae</taxon>
        <taxon>Gonium</taxon>
    </lineage>
</organism>
<gene>
    <name evidence="1" type="ORF">GPECTOR_69g419</name>
</gene>
<name>A0A150G375_GONPE</name>
<protein>
    <submittedName>
        <fullName evidence="1">Uncharacterized protein</fullName>
    </submittedName>
</protein>
<comment type="caution">
    <text evidence="1">The sequence shown here is derived from an EMBL/GenBank/DDBJ whole genome shotgun (WGS) entry which is preliminary data.</text>
</comment>
<dbReference type="AlphaFoldDB" id="A0A150G375"/>
<sequence>MVLTLGVRDDPAAPEILVADRIVAAANNRVVAYNKALKAVQEYNRLPPAPGAVKEESNK</sequence>
<dbReference type="STRING" id="33097.A0A150G375"/>
<keyword evidence="2" id="KW-1185">Reference proteome</keyword>
<evidence type="ECO:0000313" key="1">
    <source>
        <dbReference type="EMBL" id="KXZ44326.1"/>
    </source>
</evidence>
<accession>A0A150G375</accession>
<evidence type="ECO:0000313" key="2">
    <source>
        <dbReference type="Proteomes" id="UP000075714"/>
    </source>
</evidence>
<dbReference type="EMBL" id="LSYV01000070">
    <property type="protein sequence ID" value="KXZ44326.1"/>
    <property type="molecule type" value="Genomic_DNA"/>
</dbReference>
<dbReference type="Proteomes" id="UP000075714">
    <property type="component" value="Unassembled WGS sequence"/>
</dbReference>